<accession>A0ACC3S6M6</accession>
<sequence length="117" mass="12891">METEEKTFRKGKGTTPFAIVYAMEANGRAVVESHDNQLTALTCDTRGILGKLYRTSLDSLLQRPSCPPQLTDAGNVIRISSFSTQHLVLAIAQCKLMQGEPGMGDGRQHRWLRDSIG</sequence>
<protein>
    <submittedName>
        <fullName evidence="1">Uncharacterized protein</fullName>
    </submittedName>
</protein>
<keyword evidence="2" id="KW-1185">Reference proteome</keyword>
<comment type="caution">
    <text evidence="1">The sequence shown here is derived from an EMBL/GenBank/DDBJ whole genome shotgun (WGS) entry which is preliminary data.</text>
</comment>
<dbReference type="EMBL" id="JAMKPW020000040">
    <property type="protein sequence ID" value="KAK8198663.1"/>
    <property type="molecule type" value="Genomic_DNA"/>
</dbReference>
<proteinExistence type="predicted"/>
<gene>
    <name evidence="1" type="ORF">M8818_006530</name>
</gene>
<evidence type="ECO:0000313" key="2">
    <source>
        <dbReference type="Proteomes" id="UP001320706"/>
    </source>
</evidence>
<evidence type="ECO:0000313" key="1">
    <source>
        <dbReference type="EMBL" id="KAK8198663.1"/>
    </source>
</evidence>
<dbReference type="Proteomes" id="UP001320706">
    <property type="component" value="Unassembled WGS sequence"/>
</dbReference>
<reference evidence="1" key="1">
    <citation type="submission" date="2024-02" db="EMBL/GenBank/DDBJ databases">
        <title>Metagenome Assembled Genome of Zalaria obscura JY119.</title>
        <authorList>
            <person name="Vighnesh L."/>
            <person name="Jagadeeshwari U."/>
            <person name="Venkata Ramana C."/>
            <person name="Sasikala C."/>
        </authorList>
    </citation>
    <scope>NUCLEOTIDE SEQUENCE</scope>
    <source>
        <strain evidence="1">JY119</strain>
    </source>
</reference>
<organism evidence="1 2">
    <name type="scientific">Zalaria obscura</name>
    <dbReference type="NCBI Taxonomy" id="2024903"/>
    <lineage>
        <taxon>Eukaryota</taxon>
        <taxon>Fungi</taxon>
        <taxon>Dikarya</taxon>
        <taxon>Ascomycota</taxon>
        <taxon>Pezizomycotina</taxon>
        <taxon>Dothideomycetes</taxon>
        <taxon>Dothideomycetidae</taxon>
        <taxon>Dothideales</taxon>
        <taxon>Zalariaceae</taxon>
        <taxon>Zalaria</taxon>
    </lineage>
</organism>
<name>A0ACC3S6M6_9PEZI</name>